<feature type="region of interest" description="Disordered" evidence="2">
    <location>
        <begin position="55"/>
        <end position="82"/>
    </location>
</feature>
<reference evidence="5" key="2">
    <citation type="submission" date="2025-08" db="UniProtKB">
        <authorList>
            <consortium name="RefSeq"/>
        </authorList>
    </citation>
    <scope>IDENTIFICATION</scope>
    <source>
        <tissue evidence="5">Leaf</tissue>
    </source>
</reference>
<name>A0ABM3RHT2_SPIOL</name>
<dbReference type="Proteomes" id="UP000813463">
    <property type="component" value="Chromosome 3"/>
</dbReference>
<evidence type="ECO:0000256" key="1">
    <source>
        <dbReference type="SAM" id="Coils"/>
    </source>
</evidence>
<dbReference type="InterPro" id="IPR021109">
    <property type="entry name" value="Peptidase_aspartic_dom_sf"/>
</dbReference>
<dbReference type="GeneID" id="130469742"/>
<keyword evidence="1" id="KW-0175">Coiled coil</keyword>
<dbReference type="InterPro" id="IPR005162">
    <property type="entry name" value="Retrotrans_gag_dom"/>
</dbReference>
<reference evidence="4" key="1">
    <citation type="journal article" date="2021" name="Nat. Commun.">
        <title>Genomic analyses provide insights into spinach domestication and the genetic basis of agronomic traits.</title>
        <authorList>
            <person name="Cai X."/>
            <person name="Sun X."/>
            <person name="Xu C."/>
            <person name="Sun H."/>
            <person name="Wang X."/>
            <person name="Ge C."/>
            <person name="Zhang Z."/>
            <person name="Wang Q."/>
            <person name="Fei Z."/>
            <person name="Jiao C."/>
            <person name="Wang Q."/>
        </authorList>
    </citation>
    <scope>NUCLEOTIDE SEQUENCE [LARGE SCALE GENOMIC DNA]</scope>
    <source>
        <strain evidence="4">cv. Varoflay</strain>
    </source>
</reference>
<keyword evidence="4" id="KW-1185">Reference proteome</keyword>
<evidence type="ECO:0000259" key="3">
    <source>
        <dbReference type="Pfam" id="PF03732"/>
    </source>
</evidence>
<sequence length="653" mass="73247">MTTEEMTLAEMKAAYEKAQAELAQERASIENLQKELKSVKSTKYQSRYKPGAKPKKLIFEMTDDSEDLSDGEEPHGKEDEATLDPVTKRLNKMETHMKKRCSLMMKLMTKLPGAPTPVETEPTDGYAASPFCEAIARVTVPHQLRLPTWTTLYDGTSDPYRHVNFYKQRMWQIGIPYDLVEPVMCKSFGGTLDGAALEWLMNITPGSIFCLSDLINAFYQQFASSRQLEKQTSDLYRLVQRPTESVRDYFNRFNCEKISIKNCDVRTAIEAFKRGLVPNSELYRELTKYPCATFEEVRSRATAQMRIEDDEITRMVSQRPAGGSSDRRNERVVYPPISEYGFNVDIGGVVNALQSVGGTVRWPKKSDRPDSTKDMSRWCDFHRDNGHTTEECISLKKEVAYLLKRGHLKDLLSDKGKETYNKDSNSQPNPAPSGDRPAPPTFEKVVNVISGGSDICGLTSSAAKKINRGESEAVKEGQTEDEVALDKSLAAMIITFDDSDSTDIIQEHHDGLVISLPIGNALIKRILIDNSSSANVLFLEALQEMGLDEKSIIRRSTVLVGFSGESLRTVGEISLPTYAEGVNVMTKFNVVDCPSAYNVILGRPWIHKMKAVPSTYHQSIKFPTKWGVMEIKGQQRDAKKCYETALKPSKSSI</sequence>
<evidence type="ECO:0000256" key="2">
    <source>
        <dbReference type="SAM" id="MobiDB-lite"/>
    </source>
</evidence>
<feature type="region of interest" description="Disordered" evidence="2">
    <location>
        <begin position="413"/>
        <end position="441"/>
    </location>
</feature>
<dbReference type="CDD" id="cd00303">
    <property type="entry name" value="retropepsin_like"/>
    <property type="match status" value="1"/>
</dbReference>
<organism evidence="4 5">
    <name type="scientific">Spinacia oleracea</name>
    <name type="common">Spinach</name>
    <dbReference type="NCBI Taxonomy" id="3562"/>
    <lineage>
        <taxon>Eukaryota</taxon>
        <taxon>Viridiplantae</taxon>
        <taxon>Streptophyta</taxon>
        <taxon>Embryophyta</taxon>
        <taxon>Tracheophyta</taxon>
        <taxon>Spermatophyta</taxon>
        <taxon>Magnoliopsida</taxon>
        <taxon>eudicotyledons</taxon>
        <taxon>Gunneridae</taxon>
        <taxon>Pentapetalae</taxon>
        <taxon>Caryophyllales</taxon>
        <taxon>Chenopodiaceae</taxon>
        <taxon>Chenopodioideae</taxon>
        <taxon>Anserineae</taxon>
        <taxon>Spinacia</taxon>
    </lineage>
</organism>
<dbReference type="PANTHER" id="PTHR33240:SF8">
    <property type="entry name" value="OS03G0439900 PROTEIN"/>
    <property type="match status" value="1"/>
</dbReference>
<feature type="coiled-coil region" evidence="1">
    <location>
        <begin position="1"/>
        <end position="42"/>
    </location>
</feature>
<evidence type="ECO:0000313" key="4">
    <source>
        <dbReference type="Proteomes" id="UP000813463"/>
    </source>
</evidence>
<protein>
    <recommendedName>
        <fullName evidence="3">Retrotransposon gag domain-containing protein</fullName>
    </recommendedName>
</protein>
<dbReference type="RefSeq" id="XP_056695177.1">
    <property type="nucleotide sequence ID" value="XM_056839199.1"/>
</dbReference>
<feature type="compositionally biased region" description="Acidic residues" evidence="2">
    <location>
        <begin position="61"/>
        <end position="71"/>
    </location>
</feature>
<accession>A0ABM3RHT2</accession>
<dbReference type="PANTHER" id="PTHR33240">
    <property type="entry name" value="OS08G0508500 PROTEIN"/>
    <property type="match status" value="1"/>
</dbReference>
<dbReference type="Pfam" id="PF03732">
    <property type="entry name" value="Retrotrans_gag"/>
    <property type="match status" value="1"/>
</dbReference>
<evidence type="ECO:0000313" key="5">
    <source>
        <dbReference type="RefSeq" id="XP_056695177.1"/>
    </source>
</evidence>
<proteinExistence type="predicted"/>
<gene>
    <name evidence="5" type="primary">LOC130469742</name>
</gene>
<dbReference type="Gene3D" id="2.40.70.10">
    <property type="entry name" value="Acid Proteases"/>
    <property type="match status" value="1"/>
</dbReference>
<feature type="domain" description="Retrotransposon gag" evidence="3">
    <location>
        <begin position="191"/>
        <end position="276"/>
    </location>
</feature>